<dbReference type="Proteomes" id="UP000187609">
    <property type="component" value="Unassembled WGS sequence"/>
</dbReference>
<comment type="caution">
    <text evidence="2">The sequence shown here is derived from an EMBL/GenBank/DDBJ whole genome shotgun (WGS) entry which is preliminary data.</text>
</comment>
<feature type="compositionally biased region" description="Basic residues" evidence="1">
    <location>
        <begin position="27"/>
        <end position="36"/>
    </location>
</feature>
<dbReference type="EMBL" id="MJEQ01037190">
    <property type="protein sequence ID" value="OIS99263.1"/>
    <property type="molecule type" value="Genomic_DNA"/>
</dbReference>
<evidence type="ECO:0000313" key="3">
    <source>
        <dbReference type="Proteomes" id="UP000187609"/>
    </source>
</evidence>
<organism evidence="2 3">
    <name type="scientific">Nicotiana attenuata</name>
    <name type="common">Coyote tobacco</name>
    <dbReference type="NCBI Taxonomy" id="49451"/>
    <lineage>
        <taxon>Eukaryota</taxon>
        <taxon>Viridiplantae</taxon>
        <taxon>Streptophyta</taxon>
        <taxon>Embryophyta</taxon>
        <taxon>Tracheophyta</taxon>
        <taxon>Spermatophyta</taxon>
        <taxon>Magnoliopsida</taxon>
        <taxon>eudicotyledons</taxon>
        <taxon>Gunneridae</taxon>
        <taxon>Pentapetalae</taxon>
        <taxon>asterids</taxon>
        <taxon>lamiids</taxon>
        <taxon>Solanales</taxon>
        <taxon>Solanaceae</taxon>
        <taxon>Nicotianoideae</taxon>
        <taxon>Nicotianeae</taxon>
        <taxon>Nicotiana</taxon>
    </lineage>
</organism>
<feature type="compositionally biased region" description="Low complexity" evidence="1">
    <location>
        <begin position="16"/>
        <end position="26"/>
    </location>
</feature>
<evidence type="ECO:0000313" key="2">
    <source>
        <dbReference type="EMBL" id="OIS99263.1"/>
    </source>
</evidence>
<accession>A0A1J6IFF8</accession>
<name>A0A1J6IFF8_NICAT</name>
<sequence length="146" mass="16212">MEISSMFHSKMALSSPLFSSSSFPTSSRKRPNIHKFKLQSSTSAATKITTDSIPRTEAGEFQNVLTDYVSPNSQFPVSRNDRQSAILQIQESSDLGSALPRLGETLKVQDMNVILRYFGKLSRRQELSQVLSANLSSSLILLIIML</sequence>
<dbReference type="Gramene" id="OIS99263">
    <property type="protein sequence ID" value="OIS99263"/>
    <property type="gene ID" value="A4A49_00621"/>
</dbReference>
<protein>
    <submittedName>
        <fullName evidence="2">Uncharacterized protein</fullName>
    </submittedName>
</protein>
<dbReference type="AlphaFoldDB" id="A0A1J6IFF8"/>
<keyword evidence="3" id="KW-1185">Reference proteome</keyword>
<feature type="region of interest" description="Disordered" evidence="1">
    <location>
        <begin position="16"/>
        <end position="36"/>
    </location>
</feature>
<reference evidence="2" key="1">
    <citation type="submission" date="2016-11" db="EMBL/GenBank/DDBJ databases">
        <title>The genome of Nicotiana attenuata.</title>
        <authorList>
            <person name="Xu S."/>
            <person name="Brockmoeller T."/>
            <person name="Gaquerel E."/>
            <person name="Navarro A."/>
            <person name="Kuhl H."/>
            <person name="Gase K."/>
            <person name="Ling Z."/>
            <person name="Zhou W."/>
            <person name="Kreitzer C."/>
            <person name="Stanke M."/>
            <person name="Tang H."/>
            <person name="Lyons E."/>
            <person name="Pandey P."/>
            <person name="Pandey S.P."/>
            <person name="Timmermann B."/>
            <person name="Baldwin I.T."/>
        </authorList>
    </citation>
    <scope>NUCLEOTIDE SEQUENCE [LARGE SCALE GENOMIC DNA]</scope>
    <source>
        <strain evidence="2">UT</strain>
    </source>
</reference>
<evidence type="ECO:0000256" key="1">
    <source>
        <dbReference type="SAM" id="MobiDB-lite"/>
    </source>
</evidence>
<proteinExistence type="predicted"/>
<gene>
    <name evidence="2" type="ORF">A4A49_00621</name>
</gene>